<gene>
    <name evidence="8" type="ORF">JHU38_04895</name>
</gene>
<evidence type="ECO:0000256" key="3">
    <source>
        <dbReference type="ARBA" id="ARBA00022729"/>
    </source>
</evidence>
<keyword evidence="3 6" id="KW-0732">Signal</keyword>
<evidence type="ECO:0000259" key="7">
    <source>
        <dbReference type="Pfam" id="PF07980"/>
    </source>
</evidence>
<proteinExistence type="inferred from homology"/>
<evidence type="ECO:0000313" key="8">
    <source>
        <dbReference type="EMBL" id="MBO1363118.1"/>
    </source>
</evidence>
<dbReference type="RefSeq" id="WP_107581246.1">
    <property type="nucleotide sequence ID" value="NZ_JAERMS010000010.1"/>
</dbReference>
<sequence length="525" mass="58947">MKNIKFIYALMLTVASLSLNSCSDLEPVDFSEINPSNFPKTEADIQSLVLSCYYPLRGSWWDGMFSTSERGIMFLNDATTGILTGTFGEQKMCSEMNYFPESKGITWFYYTRDTEGYSGGYSQKISRCTLVLDGIANSALDEKTKEKYEAEVRCARAFLSYMLYDMYGPLVVAPLETLKNPLAEKALPRLSRAEMVKFIEDDLLFAGEHLPLPASTEYGRFSRGLAKMLLIRLYLHETGDYNYPEGLTHGDKEYYNKVVTLARELKGAQYGYSLQSDYNAMFALGGQGKANREIIFALPCSYEGPSLNQWHMMVFPTNYADHGMGSGWGTVTSTWYFYDSFEPGDSRRNGLITSYVASDGSTIDRNTSQSPIAAGPIPLKIGYDTGVKGSGGYTDIDIVLFRYADVYLSLAEGLCQRPGASAADLQEAVDNVNVVRSRAGLPNLNYADYTDSGKLLDAILTERWHEFWCENGQYRSDMIRYHRLVQLIKAINQSPYAEEYKELYPLPLEVITDGKGQVKQNPGYK</sequence>
<dbReference type="EMBL" id="JAERMS010000010">
    <property type="protein sequence ID" value="MBO1363118.1"/>
    <property type="molecule type" value="Genomic_DNA"/>
</dbReference>
<dbReference type="InterPro" id="IPR011990">
    <property type="entry name" value="TPR-like_helical_dom_sf"/>
</dbReference>
<evidence type="ECO:0000256" key="2">
    <source>
        <dbReference type="ARBA" id="ARBA00006275"/>
    </source>
</evidence>
<comment type="caution">
    <text evidence="8">The sequence shown here is derived from an EMBL/GenBank/DDBJ whole genome shotgun (WGS) entry which is preliminary data.</text>
</comment>
<comment type="subcellular location">
    <subcellularLocation>
        <location evidence="1">Cell outer membrane</location>
    </subcellularLocation>
</comment>
<name>A0ABS3M4M6_9BACT</name>
<protein>
    <submittedName>
        <fullName evidence="8">RagB/SusD family nutrient uptake outer membrane protein</fullName>
    </submittedName>
</protein>
<reference evidence="8 9" key="1">
    <citation type="submission" date="2021-01" db="EMBL/GenBank/DDBJ databases">
        <title>Prevotella A2931 sp. nov.</title>
        <authorList>
            <person name="Buhl M."/>
            <person name="Oberhettinger P."/>
        </authorList>
    </citation>
    <scope>NUCLEOTIDE SEQUENCE [LARGE SCALE GENOMIC DNA]</scope>
    <source>
        <strain evidence="8 9">A2931</strain>
    </source>
</reference>
<feature type="chain" id="PRO_5047211757" evidence="6">
    <location>
        <begin position="24"/>
        <end position="525"/>
    </location>
</feature>
<evidence type="ECO:0000256" key="6">
    <source>
        <dbReference type="SAM" id="SignalP"/>
    </source>
</evidence>
<dbReference type="Proteomes" id="UP000664265">
    <property type="component" value="Unassembled WGS sequence"/>
</dbReference>
<evidence type="ECO:0000313" key="9">
    <source>
        <dbReference type="Proteomes" id="UP000664265"/>
    </source>
</evidence>
<dbReference type="Gene3D" id="1.25.40.390">
    <property type="match status" value="1"/>
</dbReference>
<keyword evidence="5" id="KW-0998">Cell outer membrane</keyword>
<feature type="domain" description="RagB/SusD" evidence="7">
    <location>
        <begin position="386"/>
        <end position="511"/>
    </location>
</feature>
<keyword evidence="4" id="KW-0472">Membrane</keyword>
<organism evidence="8 9">
    <name type="scientific">Prevotella illustrans</name>
    <dbReference type="NCBI Taxonomy" id="2800387"/>
    <lineage>
        <taxon>Bacteria</taxon>
        <taxon>Pseudomonadati</taxon>
        <taxon>Bacteroidota</taxon>
        <taxon>Bacteroidia</taxon>
        <taxon>Bacteroidales</taxon>
        <taxon>Prevotellaceae</taxon>
        <taxon>Prevotella</taxon>
    </lineage>
</organism>
<accession>A0ABS3M4M6</accession>
<dbReference type="SUPFAM" id="SSF48452">
    <property type="entry name" value="TPR-like"/>
    <property type="match status" value="1"/>
</dbReference>
<evidence type="ECO:0000256" key="4">
    <source>
        <dbReference type="ARBA" id="ARBA00023136"/>
    </source>
</evidence>
<dbReference type="InterPro" id="IPR012944">
    <property type="entry name" value="SusD_RagB_dom"/>
</dbReference>
<dbReference type="Pfam" id="PF07980">
    <property type="entry name" value="SusD_RagB"/>
    <property type="match status" value="1"/>
</dbReference>
<keyword evidence="9" id="KW-1185">Reference proteome</keyword>
<feature type="signal peptide" evidence="6">
    <location>
        <begin position="1"/>
        <end position="23"/>
    </location>
</feature>
<evidence type="ECO:0000256" key="1">
    <source>
        <dbReference type="ARBA" id="ARBA00004442"/>
    </source>
</evidence>
<comment type="similarity">
    <text evidence="2">Belongs to the SusD family.</text>
</comment>
<evidence type="ECO:0000256" key="5">
    <source>
        <dbReference type="ARBA" id="ARBA00023237"/>
    </source>
</evidence>